<keyword evidence="7" id="KW-0805">Transcription regulation</keyword>
<evidence type="ECO:0000256" key="13">
    <source>
        <dbReference type="PROSITE-ProRule" id="PRU00035"/>
    </source>
</evidence>
<dbReference type="FunFam" id="3.30.40.10:FF:000300">
    <property type="entry name" value="Bromodomain adjacent to zinc finger domain protein 1A"/>
    <property type="match status" value="1"/>
</dbReference>
<dbReference type="PROSITE" id="PS50014">
    <property type="entry name" value="BROMODOMAIN_2"/>
    <property type="match status" value="1"/>
</dbReference>
<name>A0A553N272_9TELE</name>
<evidence type="ECO:0000256" key="6">
    <source>
        <dbReference type="ARBA" id="ARBA00022833"/>
    </source>
</evidence>
<dbReference type="Proteomes" id="UP000316079">
    <property type="component" value="Unassembled WGS sequence"/>
</dbReference>
<dbReference type="GO" id="GO:0045740">
    <property type="term" value="P:positive regulation of DNA replication"/>
    <property type="evidence" value="ECO:0007669"/>
    <property type="project" value="TreeGrafter"/>
</dbReference>
<dbReference type="EMBL" id="SRMA01027117">
    <property type="protein sequence ID" value="TRY59512.1"/>
    <property type="molecule type" value="Genomic_DNA"/>
</dbReference>
<evidence type="ECO:0000256" key="10">
    <source>
        <dbReference type="ARBA" id="ARBA00023163"/>
    </source>
</evidence>
<feature type="domain" description="PHD-type" evidence="18">
    <location>
        <begin position="1038"/>
        <end position="1088"/>
    </location>
</feature>
<keyword evidence="11" id="KW-0539">Nucleus</keyword>
<dbReference type="Pfam" id="PF02791">
    <property type="entry name" value="DDT"/>
    <property type="match status" value="1"/>
</dbReference>
<keyword evidence="6" id="KW-0862">Zinc</keyword>
<feature type="domain" description="Bromo" evidence="17">
    <location>
        <begin position="1289"/>
        <end position="1359"/>
    </location>
</feature>
<dbReference type="PANTHER" id="PTHR46510">
    <property type="entry name" value="BROMODOMAIN ADJACENT TO ZINC FINGER DOMAIN PROTEIN 1A"/>
    <property type="match status" value="1"/>
</dbReference>
<evidence type="ECO:0000256" key="2">
    <source>
        <dbReference type="ARBA" id="ARBA00007444"/>
    </source>
</evidence>
<feature type="region of interest" description="Disordered" evidence="16">
    <location>
        <begin position="964"/>
        <end position="998"/>
    </location>
</feature>
<evidence type="ECO:0000256" key="15">
    <source>
        <dbReference type="SAM" id="Coils"/>
    </source>
</evidence>
<dbReference type="PROSITE" id="PS50827">
    <property type="entry name" value="DDT"/>
    <property type="match status" value="1"/>
</dbReference>
<feature type="compositionally biased region" description="Polar residues" evidence="16">
    <location>
        <begin position="827"/>
        <end position="839"/>
    </location>
</feature>
<dbReference type="Gene3D" id="1.20.920.10">
    <property type="entry name" value="Bromodomain-like"/>
    <property type="match status" value="1"/>
</dbReference>
<dbReference type="GO" id="GO:0006338">
    <property type="term" value="P:chromatin remodeling"/>
    <property type="evidence" value="ECO:0007669"/>
    <property type="project" value="InterPro"/>
</dbReference>
<dbReference type="Pfam" id="PF15612">
    <property type="entry name" value="WHIM1"/>
    <property type="match status" value="1"/>
</dbReference>
<dbReference type="InterPro" id="IPR001487">
    <property type="entry name" value="Bromodomain"/>
</dbReference>
<dbReference type="InterPro" id="IPR028942">
    <property type="entry name" value="WHIM1_dom"/>
</dbReference>
<dbReference type="InterPro" id="IPR011011">
    <property type="entry name" value="Znf_FYVE_PHD"/>
</dbReference>
<dbReference type="GO" id="GO:0003677">
    <property type="term" value="F:DNA binding"/>
    <property type="evidence" value="ECO:0007669"/>
    <property type="project" value="TreeGrafter"/>
</dbReference>
<feature type="region of interest" description="Disordered" evidence="16">
    <location>
        <begin position="1092"/>
        <end position="1274"/>
    </location>
</feature>
<feature type="compositionally biased region" description="Acidic residues" evidence="16">
    <location>
        <begin position="1103"/>
        <end position="1135"/>
    </location>
</feature>
<dbReference type="InterPro" id="IPR001965">
    <property type="entry name" value="Znf_PHD"/>
</dbReference>
<keyword evidence="4" id="KW-0479">Metal-binding</keyword>
<dbReference type="Pfam" id="PF15613">
    <property type="entry name" value="WSD"/>
    <property type="match status" value="1"/>
</dbReference>
<evidence type="ECO:0000256" key="4">
    <source>
        <dbReference type="ARBA" id="ARBA00022723"/>
    </source>
</evidence>
<evidence type="ECO:0000256" key="5">
    <source>
        <dbReference type="ARBA" id="ARBA00022771"/>
    </source>
</evidence>
<evidence type="ECO:0000256" key="7">
    <source>
        <dbReference type="ARBA" id="ARBA00023015"/>
    </source>
</evidence>
<feature type="compositionally biased region" description="Low complexity" evidence="16">
    <location>
        <begin position="1164"/>
        <end position="1195"/>
    </location>
</feature>
<proteinExistence type="inferred from homology"/>
<feature type="region of interest" description="Disordered" evidence="16">
    <location>
        <begin position="926"/>
        <end position="945"/>
    </location>
</feature>
<dbReference type="InterPro" id="IPR028941">
    <property type="entry name" value="WHIM2_dom"/>
</dbReference>
<dbReference type="InterPro" id="IPR001841">
    <property type="entry name" value="Znf_RING"/>
</dbReference>
<dbReference type="InterPro" id="IPR019787">
    <property type="entry name" value="Znf_PHD-finger"/>
</dbReference>
<evidence type="ECO:0000313" key="22">
    <source>
        <dbReference type="Proteomes" id="UP000316079"/>
    </source>
</evidence>
<evidence type="ECO:0000256" key="16">
    <source>
        <dbReference type="SAM" id="MobiDB-lite"/>
    </source>
</evidence>
<feature type="region of interest" description="Disordered" evidence="16">
    <location>
        <begin position="815"/>
        <end position="839"/>
    </location>
</feature>
<feature type="compositionally biased region" description="Low complexity" evidence="16">
    <location>
        <begin position="932"/>
        <end position="945"/>
    </location>
</feature>
<comment type="similarity">
    <text evidence="2">Belongs to the WAL family.</text>
</comment>
<dbReference type="GO" id="GO:0008270">
    <property type="term" value="F:zinc ion binding"/>
    <property type="evidence" value="ECO:0007669"/>
    <property type="project" value="UniProtKB-KW"/>
</dbReference>
<dbReference type="InterPro" id="IPR047171">
    <property type="entry name" value="BAZ1A"/>
</dbReference>
<evidence type="ECO:0000259" key="20">
    <source>
        <dbReference type="PROSITE" id="PS50827"/>
    </source>
</evidence>
<keyword evidence="10" id="KW-0804">Transcription</keyword>
<dbReference type="InterPro" id="IPR018359">
    <property type="entry name" value="Bromodomain_CS"/>
</dbReference>
<protein>
    <recommendedName>
        <fullName evidence="12">Bromodomain adjacent to zinc finger domain protein 1A</fullName>
    </recommendedName>
</protein>
<evidence type="ECO:0000313" key="21">
    <source>
        <dbReference type="EMBL" id="TRY59512.1"/>
    </source>
</evidence>
<dbReference type="SMART" id="SM00297">
    <property type="entry name" value="BROMO"/>
    <property type="match status" value="1"/>
</dbReference>
<dbReference type="InterPro" id="IPR036427">
    <property type="entry name" value="Bromodomain-like_sf"/>
</dbReference>
<feature type="region of interest" description="Disordered" evidence="16">
    <location>
        <begin position="560"/>
        <end position="652"/>
    </location>
</feature>
<feature type="compositionally biased region" description="Polar residues" evidence="16">
    <location>
        <begin position="1154"/>
        <end position="1163"/>
    </location>
</feature>
<dbReference type="SUPFAM" id="SSF47370">
    <property type="entry name" value="Bromodomain"/>
    <property type="match status" value="1"/>
</dbReference>
<comment type="caution">
    <text evidence="21">The sequence shown here is derived from an EMBL/GenBank/DDBJ whole genome shotgun (WGS) entry which is preliminary data.</text>
</comment>
<keyword evidence="5 14" id="KW-0863">Zinc-finger</keyword>
<accession>A0A553N272</accession>
<reference evidence="21 22" key="1">
    <citation type="journal article" date="2019" name="Sci. Data">
        <title>Hybrid genome assembly and annotation of Danionella translucida.</title>
        <authorList>
            <person name="Kadobianskyi M."/>
            <person name="Schulze L."/>
            <person name="Schuelke M."/>
            <person name="Judkewitz B."/>
        </authorList>
    </citation>
    <scope>NUCLEOTIDE SEQUENCE [LARGE SCALE GENOMIC DNA]</scope>
    <source>
        <strain evidence="21 22">Bolton</strain>
    </source>
</reference>
<evidence type="ECO:0000256" key="11">
    <source>
        <dbReference type="ARBA" id="ARBA00023242"/>
    </source>
</evidence>
<evidence type="ECO:0000256" key="12">
    <source>
        <dbReference type="ARBA" id="ARBA00068253"/>
    </source>
</evidence>
<feature type="compositionally biased region" description="Polar residues" evidence="16">
    <location>
        <begin position="1218"/>
        <end position="1233"/>
    </location>
</feature>
<dbReference type="GO" id="GO:0031445">
    <property type="term" value="P:regulation of heterochromatin formation"/>
    <property type="evidence" value="ECO:0007669"/>
    <property type="project" value="TreeGrafter"/>
</dbReference>
<comment type="subcellular location">
    <subcellularLocation>
        <location evidence="1">Nucleus</location>
    </subcellularLocation>
</comment>
<keyword evidence="8 15" id="KW-0175">Coiled coil</keyword>
<feature type="domain" description="DDT" evidence="20">
    <location>
        <begin position="329"/>
        <end position="394"/>
    </location>
</feature>
<dbReference type="GO" id="GO:0000228">
    <property type="term" value="C:nuclear chromosome"/>
    <property type="evidence" value="ECO:0007669"/>
    <property type="project" value="TreeGrafter"/>
</dbReference>
<feature type="compositionally biased region" description="Basic and acidic residues" evidence="16">
    <location>
        <begin position="972"/>
        <end position="994"/>
    </location>
</feature>
<evidence type="ECO:0000259" key="17">
    <source>
        <dbReference type="PROSITE" id="PS50014"/>
    </source>
</evidence>
<dbReference type="InterPro" id="IPR019786">
    <property type="entry name" value="Zinc_finger_PHD-type_CS"/>
</dbReference>
<dbReference type="PROSITE" id="PS00633">
    <property type="entry name" value="BROMODOMAIN_1"/>
    <property type="match status" value="1"/>
</dbReference>
<dbReference type="PRINTS" id="PR00503">
    <property type="entry name" value="BROMODOMAIN"/>
</dbReference>
<evidence type="ECO:0000259" key="19">
    <source>
        <dbReference type="PROSITE" id="PS50089"/>
    </source>
</evidence>
<dbReference type="SMART" id="SM00571">
    <property type="entry name" value="DDT"/>
    <property type="match status" value="1"/>
</dbReference>
<dbReference type="PROSITE" id="PS50016">
    <property type="entry name" value="ZF_PHD_2"/>
    <property type="match status" value="1"/>
</dbReference>
<evidence type="ECO:0000259" key="18">
    <source>
        <dbReference type="PROSITE" id="PS50016"/>
    </source>
</evidence>
<dbReference type="GO" id="GO:0006355">
    <property type="term" value="P:regulation of DNA-templated transcription"/>
    <property type="evidence" value="ECO:0007669"/>
    <property type="project" value="TreeGrafter"/>
</dbReference>
<dbReference type="InterPro" id="IPR013083">
    <property type="entry name" value="Znf_RING/FYVE/PHD"/>
</dbReference>
<feature type="non-terminal residue" evidence="21">
    <location>
        <position position="1"/>
    </location>
</feature>
<keyword evidence="22" id="KW-1185">Reference proteome</keyword>
<dbReference type="GO" id="GO:0008623">
    <property type="term" value="C:CHRAC"/>
    <property type="evidence" value="ECO:0007669"/>
    <property type="project" value="TreeGrafter"/>
</dbReference>
<dbReference type="Pfam" id="PF00628">
    <property type="entry name" value="PHD"/>
    <property type="match status" value="1"/>
</dbReference>
<gene>
    <name evidence="21" type="ORF">DNTS_017620</name>
</gene>
<feature type="compositionally biased region" description="Low complexity" evidence="16">
    <location>
        <begin position="1257"/>
        <end position="1267"/>
    </location>
</feature>
<dbReference type="InterPro" id="IPR018501">
    <property type="entry name" value="DDT_dom"/>
</dbReference>
<dbReference type="SMART" id="SM00249">
    <property type="entry name" value="PHD"/>
    <property type="match status" value="1"/>
</dbReference>
<organism evidence="21 22">
    <name type="scientific">Danionella cerebrum</name>
    <dbReference type="NCBI Taxonomy" id="2873325"/>
    <lineage>
        <taxon>Eukaryota</taxon>
        <taxon>Metazoa</taxon>
        <taxon>Chordata</taxon>
        <taxon>Craniata</taxon>
        <taxon>Vertebrata</taxon>
        <taxon>Euteleostomi</taxon>
        <taxon>Actinopterygii</taxon>
        <taxon>Neopterygii</taxon>
        <taxon>Teleostei</taxon>
        <taxon>Ostariophysi</taxon>
        <taxon>Cypriniformes</taxon>
        <taxon>Danionidae</taxon>
        <taxon>Danioninae</taxon>
        <taxon>Danionella</taxon>
    </lineage>
</organism>
<feature type="compositionally biased region" description="Basic and acidic residues" evidence="16">
    <location>
        <begin position="560"/>
        <end position="602"/>
    </location>
</feature>
<feature type="domain" description="RING-type" evidence="19">
    <location>
        <begin position="1041"/>
        <end position="1086"/>
    </location>
</feature>
<keyword evidence="3" id="KW-0597">Phosphoprotein</keyword>
<evidence type="ECO:0000256" key="8">
    <source>
        <dbReference type="ARBA" id="ARBA00023054"/>
    </source>
</evidence>
<dbReference type="Gene3D" id="3.30.40.10">
    <property type="entry name" value="Zinc/RING finger domain, C3HC4 (zinc finger)"/>
    <property type="match status" value="1"/>
</dbReference>
<dbReference type="OrthoDB" id="332390at2759"/>
<evidence type="ECO:0000256" key="1">
    <source>
        <dbReference type="ARBA" id="ARBA00004123"/>
    </source>
</evidence>
<keyword evidence="9 13" id="KW-0103">Bromodomain</keyword>
<evidence type="ECO:0000256" key="14">
    <source>
        <dbReference type="PROSITE-ProRule" id="PRU00175"/>
    </source>
</evidence>
<feature type="compositionally biased region" description="Basic and acidic residues" evidence="16">
    <location>
        <begin position="619"/>
        <end position="652"/>
    </location>
</feature>
<dbReference type="Pfam" id="PF00439">
    <property type="entry name" value="Bromodomain"/>
    <property type="match status" value="1"/>
</dbReference>
<dbReference type="SUPFAM" id="SSF57903">
    <property type="entry name" value="FYVE/PHD zinc finger"/>
    <property type="match status" value="1"/>
</dbReference>
<sequence length="1391" mass="157952">AYPPLREVGRSLTLLCFSFLPGTNCLLRYKLVPEEEKGKMPLLHKKPFVRQKPPADLKPDEEVFLCKFTREIFRTYEQLCKILEVIAPYSNGSVNGQVKHHMEGDSIVISDSDDDDDDLIITSPRTPVSGRKKKYFSRDKIKLLLKQHCEIIYGAIKLKTSTITKYKLSEHNFSHFFPDEPPVFTFSPPGKGRGRPPNALSSPDMSYVEEKLKLMQQREQMMQQKEKGMEMDKFRKEREDLIEAKNKEKEDKEKKREEMKKFIEEEKQRRKEERERMKAEKEREREKLKEEKKKFAERLKLWNKPRDDMECDDLKELPKPLPVKTRLPPELFGDALMVLEFLRAFGGLFDLNDEFPDGVTLEVLEEAVVGSDPEGPLCELLFFFLSAIFQALAEEEEEVAKDHVAEADTKDLIEALDDDADPTQSAISAVATLAAAWPQLHQEGCSLKQLDLDSCTLTEILRLHILSSGADCSSTNAKFRYQKQGGFGSTDDPCVELRLSHQSLVKKLSCSAVYDLLPGEKLKILLSLCGKLLTLVSTRDFIEDNADELKTAKQELRELKAEQHRREREEAAERVRKRKEERLREQEQKLKYKHEQLKEEAKNGSLLTGEEMDTSTESQDGHGDHHTEDEDEQPAKTIKEKQINSKMKEKQAVEGEIKDGLSPDDLQQQQLKEQELLQRIQKAMACTYILPLGKDRLYRRYWVFPSAGALFVEDDFFGLTEDMLEPRPASEPDSQDSISIENALKTDATSEESVLIQNTSPPVNRPNQWYFYSTAEEVEQLIEALNPRGHRESALREALEKERIPLLMDGKAAQHYHHSGDDLPGTKGNTVKTKSGQSYPECTVPAERFMENRLRDLLLDIEERIYQGTLGAIKVMDRNSWRAALENRNYDLLNPESKENSLVNGDEELMQMDGNPVKDRLQVLKSENQGASSTSSSTPQPTSNSVHYLARALAQVEQGIERKFLKAPLGDDETKKDQKGKKKEQSSEKDDGSECGRQVKTVQERWRESLSACTSLSQIFLHLSTLERSVAWAKSILNTRCKVCRRKGDAENMLLCDSCARAYHIHCVRPKLKAVPSGDWFCPECRPKERSNRINSRQRSSVDSEEEVEEEEMDCEKEADESEEEEESEEESEQEEVPKKAAVKLPLQSAKGARTNSKTKPAESTQSTPQTQQSTAKQSQAVNKGSSKTSGKKTTPVANGKPAHRSGSRSSARLSLEGVSTNGTAKSNQSSPVAETAESKKRPVPAEVSPKSKIILTTSTSSSSSRRSSGRNQGVHELSACEVLTVDLVRHEDSWPFIKLVSRTQVPDYYDIIKKPIALSTIRERVNNCEYQTAANYIEDVELMFSNCMEYNPKNTSEVKAGLRLQAFFHSELQRLGLADRVSPPQKRARM</sequence>
<dbReference type="PROSITE" id="PS01359">
    <property type="entry name" value="ZF_PHD_1"/>
    <property type="match status" value="1"/>
</dbReference>
<dbReference type="PROSITE" id="PS50089">
    <property type="entry name" value="ZF_RING_2"/>
    <property type="match status" value="1"/>
</dbReference>
<dbReference type="PANTHER" id="PTHR46510:SF1">
    <property type="entry name" value="BROMODOMAIN ADJACENT TO ZINC FINGER DOMAIN PROTEIN 1A"/>
    <property type="match status" value="1"/>
</dbReference>
<evidence type="ECO:0000256" key="3">
    <source>
        <dbReference type="ARBA" id="ARBA00022553"/>
    </source>
</evidence>
<feature type="coiled-coil region" evidence="15">
    <location>
        <begin position="207"/>
        <end position="298"/>
    </location>
</feature>
<evidence type="ECO:0000256" key="9">
    <source>
        <dbReference type="ARBA" id="ARBA00023117"/>
    </source>
</evidence>